<organism evidence="1 2">
    <name type="scientific">Trichostrongylus colubriformis</name>
    <name type="common">Black scour worm</name>
    <dbReference type="NCBI Taxonomy" id="6319"/>
    <lineage>
        <taxon>Eukaryota</taxon>
        <taxon>Metazoa</taxon>
        <taxon>Ecdysozoa</taxon>
        <taxon>Nematoda</taxon>
        <taxon>Chromadorea</taxon>
        <taxon>Rhabditida</taxon>
        <taxon>Rhabditina</taxon>
        <taxon>Rhabditomorpha</taxon>
        <taxon>Strongyloidea</taxon>
        <taxon>Trichostrongylidae</taxon>
        <taxon>Trichostrongylus</taxon>
    </lineage>
</organism>
<comment type="caution">
    <text evidence="1">The sequence shown here is derived from an EMBL/GenBank/DDBJ whole genome shotgun (WGS) entry which is preliminary data.</text>
</comment>
<proteinExistence type="predicted"/>
<name>A0AAN8EWH1_TRICO</name>
<reference evidence="1 2" key="1">
    <citation type="submission" date="2019-10" db="EMBL/GenBank/DDBJ databases">
        <title>Assembly and Annotation for the nematode Trichostrongylus colubriformis.</title>
        <authorList>
            <person name="Martin J."/>
        </authorList>
    </citation>
    <scope>NUCLEOTIDE SEQUENCE [LARGE SCALE GENOMIC DNA]</scope>
    <source>
        <strain evidence="1">G859</strain>
        <tissue evidence="1">Whole worm</tissue>
    </source>
</reference>
<dbReference type="Proteomes" id="UP001331761">
    <property type="component" value="Unassembled WGS sequence"/>
</dbReference>
<keyword evidence="2" id="KW-1185">Reference proteome</keyword>
<sequence length="67" mass="7628">MLLFSSRSRLQHGLSFQNYFGELFKYIKDLLKSPASEGEEKLELHVDTELGIDAALNENGSKLRVKD</sequence>
<dbReference type="AlphaFoldDB" id="A0AAN8EWH1"/>
<accession>A0AAN8EWH1</accession>
<evidence type="ECO:0000313" key="2">
    <source>
        <dbReference type="Proteomes" id="UP001331761"/>
    </source>
</evidence>
<gene>
    <name evidence="1" type="ORF">GCK32_001490</name>
</gene>
<protein>
    <submittedName>
        <fullName evidence="1">Uncharacterized protein</fullName>
    </submittedName>
</protein>
<evidence type="ECO:0000313" key="1">
    <source>
        <dbReference type="EMBL" id="KAK5968126.1"/>
    </source>
</evidence>
<dbReference type="EMBL" id="WIXE01021714">
    <property type="protein sequence ID" value="KAK5968126.1"/>
    <property type="molecule type" value="Genomic_DNA"/>
</dbReference>